<dbReference type="GO" id="GO:0003729">
    <property type="term" value="F:mRNA binding"/>
    <property type="evidence" value="ECO:0007669"/>
    <property type="project" value="TreeGrafter"/>
</dbReference>
<evidence type="ECO:0000256" key="2">
    <source>
        <dbReference type="PROSITE-ProRule" id="PRU00317"/>
    </source>
</evidence>
<reference evidence="6 7" key="1">
    <citation type="journal article" date="2013" name="Curr. Biol.">
        <title>The Genome of the Foraminiferan Reticulomyxa filosa.</title>
        <authorList>
            <person name="Glockner G."/>
            <person name="Hulsmann N."/>
            <person name="Schleicher M."/>
            <person name="Noegel A.A."/>
            <person name="Eichinger L."/>
            <person name="Gallinger C."/>
            <person name="Pawlowski J."/>
            <person name="Sierra R."/>
            <person name="Euteneuer U."/>
            <person name="Pillet L."/>
            <person name="Moustafa A."/>
            <person name="Platzer M."/>
            <person name="Groth M."/>
            <person name="Szafranski K."/>
            <person name="Schliwa M."/>
        </authorList>
    </citation>
    <scope>NUCLEOTIDE SEQUENCE [LARGE SCALE GENOMIC DNA]</scope>
</reference>
<dbReference type="InterPro" id="IPR011989">
    <property type="entry name" value="ARM-like"/>
</dbReference>
<feature type="region of interest" description="Disordered" evidence="3">
    <location>
        <begin position="1"/>
        <end position="20"/>
    </location>
</feature>
<proteinExistence type="predicted"/>
<keyword evidence="4" id="KW-0472">Membrane</keyword>
<feature type="repeat" description="Pumilio" evidence="2">
    <location>
        <begin position="551"/>
        <end position="586"/>
    </location>
</feature>
<dbReference type="PANTHER" id="PTHR12537">
    <property type="entry name" value="RNA BINDING PROTEIN PUMILIO-RELATED"/>
    <property type="match status" value="1"/>
</dbReference>
<sequence length="618" mass="69780">DESQVGDTGVIMASPNSVPTTPTPLSTLQFAMQMGQPVSLGTTTGLSGHNMFAMNGMPAVPGFFPMTMGQDSGRKAVIGGGADHWSHYVSGNSNSRDAITPYSRDTEYNDNILDLIMKGQSTSMTEKNSAKKKRKKRKQQKAKAAEAAREAEKKENGSGSGIGTIGRGGVIIGGSKNADSTKNEILTLEMITSDEKKDVSKDGHYKNSTQKEKEKEGEDKDKHNTKLTLTDLIKHELIDKCARHEKGSCFLQEALKTCSDKEKVAVFEQLKKNVIGLCEHMVGNFVIQQFFEDGLDSQKMELAEMLRGSVLPLTKSVFGCRVVQKALEKIGPDMRELLLSELHGHVEECVCDPNGNYVLQQAIQLMSPSQFDFIVQAFQHNVYVFSVNPFGCRVTQRLLEKCTLEQKQVLLDEVVEQALSLSKHQFGNYVVQHIFLHGTRQACSAIIKVIAENIDTMSRNKYSRFFFLKKKDVFITSNSDQTLLFFFFLLKKKAMLWKKHSRTAAKRKRISSFVMSWNLLLKGLSFFLPILYSFLFKKIVWHFCVWTNANDNRSPLIIMVKDPYGNYVIQKILEIASQQQRTQLISRIYERVPDLRKLPFGRHIIDKIERITEQFNGE</sequence>
<dbReference type="InterPro" id="IPR001313">
    <property type="entry name" value="Pumilio_RNA-bd_rpt"/>
</dbReference>
<dbReference type="InterPro" id="IPR016024">
    <property type="entry name" value="ARM-type_fold"/>
</dbReference>
<feature type="transmembrane region" description="Helical" evidence="4">
    <location>
        <begin position="473"/>
        <end position="490"/>
    </location>
</feature>
<dbReference type="InterPro" id="IPR033133">
    <property type="entry name" value="PUM-HD"/>
</dbReference>
<evidence type="ECO:0000256" key="4">
    <source>
        <dbReference type="SAM" id="Phobius"/>
    </source>
</evidence>
<keyword evidence="4" id="KW-0812">Transmembrane</keyword>
<dbReference type="PROSITE" id="PS50302">
    <property type="entry name" value="PUM"/>
    <property type="match status" value="5"/>
</dbReference>
<dbReference type="SMART" id="SM00025">
    <property type="entry name" value="Pumilio"/>
    <property type="match status" value="7"/>
</dbReference>
<feature type="transmembrane region" description="Helical" evidence="4">
    <location>
        <begin position="510"/>
        <end position="535"/>
    </location>
</feature>
<feature type="repeat" description="Pumilio" evidence="2">
    <location>
        <begin position="377"/>
        <end position="412"/>
    </location>
</feature>
<feature type="compositionally biased region" description="Basic and acidic residues" evidence="3">
    <location>
        <begin position="143"/>
        <end position="156"/>
    </location>
</feature>
<evidence type="ECO:0000259" key="5">
    <source>
        <dbReference type="PROSITE" id="PS50303"/>
    </source>
</evidence>
<accession>X6PA14</accession>
<feature type="region of interest" description="Disordered" evidence="3">
    <location>
        <begin position="196"/>
        <end position="222"/>
    </location>
</feature>
<feature type="region of interest" description="Disordered" evidence="3">
    <location>
        <begin position="119"/>
        <end position="176"/>
    </location>
</feature>
<dbReference type="PROSITE" id="PS50303">
    <property type="entry name" value="PUM_HD"/>
    <property type="match status" value="1"/>
</dbReference>
<dbReference type="OrthoDB" id="668540at2759"/>
<evidence type="ECO:0000256" key="1">
    <source>
        <dbReference type="ARBA" id="ARBA00022737"/>
    </source>
</evidence>
<evidence type="ECO:0000313" key="7">
    <source>
        <dbReference type="Proteomes" id="UP000023152"/>
    </source>
</evidence>
<feature type="repeat" description="Pumilio" evidence="2">
    <location>
        <begin position="413"/>
        <end position="448"/>
    </location>
</feature>
<dbReference type="Pfam" id="PF00806">
    <property type="entry name" value="PUF"/>
    <property type="match status" value="7"/>
</dbReference>
<dbReference type="SUPFAM" id="SSF48371">
    <property type="entry name" value="ARM repeat"/>
    <property type="match status" value="1"/>
</dbReference>
<feature type="non-terminal residue" evidence="6">
    <location>
        <position position="1"/>
    </location>
</feature>
<dbReference type="PANTHER" id="PTHR12537:SF12">
    <property type="entry name" value="MATERNAL PROTEIN PUMILIO"/>
    <property type="match status" value="1"/>
</dbReference>
<name>X6PA14_RETFI</name>
<gene>
    <name evidence="6" type="ORF">RFI_02103</name>
</gene>
<dbReference type="AlphaFoldDB" id="X6PA14"/>
<comment type="caution">
    <text evidence="6">The sequence shown here is derived from an EMBL/GenBank/DDBJ whole genome shotgun (WGS) entry which is preliminary data.</text>
</comment>
<feature type="domain" description="PUM-HD" evidence="5">
    <location>
        <begin position="209"/>
        <end position="612"/>
    </location>
</feature>
<feature type="compositionally biased region" description="Gly residues" evidence="3">
    <location>
        <begin position="158"/>
        <end position="172"/>
    </location>
</feature>
<keyword evidence="7" id="KW-1185">Reference proteome</keyword>
<keyword evidence="4" id="KW-1133">Transmembrane helix</keyword>
<keyword evidence="1" id="KW-0677">Repeat</keyword>
<protein>
    <recommendedName>
        <fullName evidence="5">PUM-HD domain-containing protein</fullName>
    </recommendedName>
</protein>
<dbReference type="Proteomes" id="UP000023152">
    <property type="component" value="Unassembled WGS sequence"/>
</dbReference>
<feature type="compositionally biased region" description="Basic residues" evidence="3">
    <location>
        <begin position="130"/>
        <end position="141"/>
    </location>
</feature>
<feature type="repeat" description="Pumilio" evidence="2">
    <location>
        <begin position="304"/>
        <end position="340"/>
    </location>
</feature>
<dbReference type="Gene3D" id="1.25.10.10">
    <property type="entry name" value="Leucine-rich Repeat Variant"/>
    <property type="match status" value="1"/>
</dbReference>
<dbReference type="GO" id="GO:0010608">
    <property type="term" value="P:post-transcriptional regulation of gene expression"/>
    <property type="evidence" value="ECO:0007669"/>
    <property type="project" value="TreeGrafter"/>
</dbReference>
<dbReference type="EMBL" id="ASPP01002082">
    <property type="protein sequence ID" value="ETO34968.1"/>
    <property type="molecule type" value="Genomic_DNA"/>
</dbReference>
<evidence type="ECO:0000256" key="3">
    <source>
        <dbReference type="SAM" id="MobiDB-lite"/>
    </source>
</evidence>
<dbReference type="GO" id="GO:0005737">
    <property type="term" value="C:cytoplasm"/>
    <property type="evidence" value="ECO:0007669"/>
    <property type="project" value="TreeGrafter"/>
</dbReference>
<evidence type="ECO:0000313" key="6">
    <source>
        <dbReference type="EMBL" id="ETO34968.1"/>
    </source>
</evidence>
<organism evidence="6 7">
    <name type="scientific">Reticulomyxa filosa</name>
    <dbReference type="NCBI Taxonomy" id="46433"/>
    <lineage>
        <taxon>Eukaryota</taxon>
        <taxon>Sar</taxon>
        <taxon>Rhizaria</taxon>
        <taxon>Retaria</taxon>
        <taxon>Foraminifera</taxon>
        <taxon>Monothalamids</taxon>
        <taxon>Reticulomyxidae</taxon>
        <taxon>Reticulomyxa</taxon>
    </lineage>
</organism>
<feature type="repeat" description="Pumilio" evidence="2">
    <location>
        <begin position="341"/>
        <end position="376"/>
    </location>
</feature>